<dbReference type="InterPro" id="IPR051557">
    <property type="entry name" value="NipSnap_domain"/>
</dbReference>
<comment type="caution">
    <text evidence="4">The sequence shown here is derived from an EMBL/GenBank/DDBJ whole genome shotgun (WGS) entry which is preliminary data.</text>
</comment>
<dbReference type="InterPro" id="IPR012577">
    <property type="entry name" value="NIPSNAP"/>
</dbReference>
<organism evidence="4 5">
    <name type="scientific">Rhodocytophaga aerolata</name>
    <dbReference type="NCBI Taxonomy" id="455078"/>
    <lineage>
        <taxon>Bacteria</taxon>
        <taxon>Pseudomonadati</taxon>
        <taxon>Bacteroidota</taxon>
        <taxon>Cytophagia</taxon>
        <taxon>Cytophagales</taxon>
        <taxon>Rhodocytophagaceae</taxon>
        <taxon>Rhodocytophaga</taxon>
    </lineage>
</organism>
<dbReference type="Pfam" id="PF07978">
    <property type="entry name" value="NIPSNAP"/>
    <property type="match status" value="2"/>
</dbReference>
<dbReference type="PANTHER" id="PTHR21017:SF17">
    <property type="entry name" value="PROTEIN NIPSNAP"/>
    <property type="match status" value="1"/>
</dbReference>
<feature type="domain" description="NIPSNAP" evidence="3">
    <location>
        <begin position="39"/>
        <end position="141"/>
    </location>
</feature>
<dbReference type="PANTHER" id="PTHR21017">
    <property type="entry name" value="NIPSNAP-RELATED"/>
    <property type="match status" value="1"/>
</dbReference>
<proteinExistence type="inferred from homology"/>
<accession>A0ABT8R3Z2</accession>
<evidence type="ECO:0000313" key="4">
    <source>
        <dbReference type="EMBL" id="MDO1446396.1"/>
    </source>
</evidence>
<dbReference type="InterPro" id="IPR011008">
    <property type="entry name" value="Dimeric_a/b-barrel"/>
</dbReference>
<evidence type="ECO:0000259" key="3">
    <source>
        <dbReference type="Pfam" id="PF07978"/>
    </source>
</evidence>
<evidence type="ECO:0000256" key="1">
    <source>
        <dbReference type="ARBA" id="ARBA00005291"/>
    </source>
</evidence>
<sequence>MRKPWKITFLLCVIVASICSVASIAPSINPSPAADNKYYEMRVYYAAPGKLEDLNTRFRNHTTKLFEKHGMTNIGYWEPLDNPENKLIYVLSYKDKEAREKAWKDFSADPDWQKVQKASEANGKIVTKVDSYFMNATDYSPNIKPSKGKNGRTFELRTYTAAPGKLKDLHARFRNHTTKLFEKHGMTNIGYWEVIPKDGGEPNTLIYILAHNSKEAGEKSFKEFRENPKWIEVKKASEVNGSLTEKVESVYMKPTDYSTIK</sequence>
<name>A0ABT8R3Z2_9BACT</name>
<protein>
    <submittedName>
        <fullName evidence="4">NIPSNAP family protein</fullName>
    </submittedName>
</protein>
<comment type="similarity">
    <text evidence="1">Belongs to the NipSnap family.</text>
</comment>
<reference evidence="4" key="1">
    <citation type="submission" date="2023-07" db="EMBL/GenBank/DDBJ databases">
        <title>The genome sequence of Rhodocytophaga aerolata KACC 12507.</title>
        <authorList>
            <person name="Zhang X."/>
        </authorList>
    </citation>
    <scope>NUCLEOTIDE SEQUENCE</scope>
    <source>
        <strain evidence="4">KACC 12507</strain>
    </source>
</reference>
<dbReference type="SUPFAM" id="SSF54909">
    <property type="entry name" value="Dimeric alpha+beta barrel"/>
    <property type="match status" value="2"/>
</dbReference>
<gene>
    <name evidence="4" type="ORF">Q0590_09060</name>
</gene>
<feature type="domain" description="NIPSNAP" evidence="3">
    <location>
        <begin position="154"/>
        <end position="258"/>
    </location>
</feature>
<keyword evidence="5" id="KW-1185">Reference proteome</keyword>
<keyword evidence="2" id="KW-0732">Signal</keyword>
<feature type="chain" id="PRO_5046863685" evidence="2">
    <location>
        <begin position="23"/>
        <end position="261"/>
    </location>
</feature>
<evidence type="ECO:0000256" key="2">
    <source>
        <dbReference type="SAM" id="SignalP"/>
    </source>
</evidence>
<feature type="signal peptide" evidence="2">
    <location>
        <begin position="1"/>
        <end position="22"/>
    </location>
</feature>
<dbReference type="Proteomes" id="UP001168528">
    <property type="component" value="Unassembled WGS sequence"/>
</dbReference>
<dbReference type="RefSeq" id="WP_302037202.1">
    <property type="nucleotide sequence ID" value="NZ_JAUKPO010000004.1"/>
</dbReference>
<dbReference type="Gene3D" id="3.30.70.100">
    <property type="match status" value="2"/>
</dbReference>
<evidence type="ECO:0000313" key="5">
    <source>
        <dbReference type="Proteomes" id="UP001168528"/>
    </source>
</evidence>
<dbReference type="EMBL" id="JAUKPO010000004">
    <property type="protein sequence ID" value="MDO1446396.1"/>
    <property type="molecule type" value="Genomic_DNA"/>
</dbReference>